<dbReference type="AlphaFoldDB" id="A0A8S2E485"/>
<evidence type="ECO:0000256" key="1">
    <source>
        <dbReference type="SAM" id="MobiDB-lite"/>
    </source>
</evidence>
<proteinExistence type="predicted"/>
<dbReference type="EMBL" id="CAJNOK010010944">
    <property type="protein sequence ID" value="CAF1128546.1"/>
    <property type="molecule type" value="Genomic_DNA"/>
</dbReference>
<protein>
    <submittedName>
        <fullName evidence="2">Uncharacterized protein</fullName>
    </submittedName>
</protein>
<organism evidence="2 4">
    <name type="scientific">Didymodactylos carnosus</name>
    <dbReference type="NCBI Taxonomy" id="1234261"/>
    <lineage>
        <taxon>Eukaryota</taxon>
        <taxon>Metazoa</taxon>
        <taxon>Spiralia</taxon>
        <taxon>Gnathifera</taxon>
        <taxon>Rotifera</taxon>
        <taxon>Eurotatoria</taxon>
        <taxon>Bdelloidea</taxon>
        <taxon>Philodinida</taxon>
        <taxon>Philodinidae</taxon>
        <taxon>Didymodactylos</taxon>
    </lineage>
</organism>
<accession>A0A8S2E485</accession>
<evidence type="ECO:0000313" key="2">
    <source>
        <dbReference type="EMBL" id="CAF1128546.1"/>
    </source>
</evidence>
<dbReference type="Proteomes" id="UP000677228">
    <property type="component" value="Unassembled WGS sequence"/>
</dbReference>
<sequence length="82" mass="9015">PVGSFISSQGISRQGTEDYSEENSPLTTNSDRPQRNVLPSNSVPNNSNHVAVVAPVSSSKVKWIDAVRTVTQLNHIKKWQID</sequence>
<feature type="region of interest" description="Disordered" evidence="1">
    <location>
        <begin position="1"/>
        <end position="48"/>
    </location>
</feature>
<name>A0A8S2E485_9BILA</name>
<reference evidence="2" key="1">
    <citation type="submission" date="2021-02" db="EMBL/GenBank/DDBJ databases">
        <authorList>
            <person name="Nowell W R."/>
        </authorList>
    </citation>
    <scope>NUCLEOTIDE SEQUENCE</scope>
</reference>
<feature type="compositionally biased region" description="Polar residues" evidence="1">
    <location>
        <begin position="22"/>
        <end position="31"/>
    </location>
</feature>
<evidence type="ECO:0000313" key="3">
    <source>
        <dbReference type="EMBL" id="CAF3909221.1"/>
    </source>
</evidence>
<feature type="non-terminal residue" evidence="2">
    <location>
        <position position="1"/>
    </location>
</feature>
<comment type="caution">
    <text evidence="2">The sequence shown here is derived from an EMBL/GenBank/DDBJ whole genome shotgun (WGS) entry which is preliminary data.</text>
</comment>
<feature type="compositionally biased region" description="Polar residues" evidence="1">
    <location>
        <begin position="1"/>
        <end position="14"/>
    </location>
</feature>
<gene>
    <name evidence="2" type="ORF">OVA965_LOCUS20535</name>
    <name evidence="3" type="ORF">TMI583_LOCUS20951</name>
</gene>
<evidence type="ECO:0000313" key="4">
    <source>
        <dbReference type="Proteomes" id="UP000677228"/>
    </source>
</evidence>
<feature type="compositionally biased region" description="Low complexity" evidence="1">
    <location>
        <begin position="36"/>
        <end position="48"/>
    </location>
</feature>
<dbReference type="EMBL" id="CAJOBA010020637">
    <property type="protein sequence ID" value="CAF3909221.1"/>
    <property type="molecule type" value="Genomic_DNA"/>
</dbReference>
<dbReference type="Proteomes" id="UP000682733">
    <property type="component" value="Unassembled WGS sequence"/>
</dbReference>